<comment type="similarity">
    <text evidence="1">Belongs to the 3-beta-HSD family.</text>
</comment>
<keyword evidence="6" id="KW-1185">Reference proteome</keyword>
<dbReference type="InterPro" id="IPR036291">
    <property type="entry name" value="NAD(P)-bd_dom_sf"/>
</dbReference>
<keyword evidence="3" id="KW-0812">Transmembrane</keyword>
<dbReference type="Gene3D" id="3.40.50.720">
    <property type="entry name" value="NAD(P)-binding Rossmann-like Domain"/>
    <property type="match status" value="1"/>
</dbReference>
<dbReference type="AlphaFoldDB" id="A0AAW0CB37"/>
<dbReference type="EMBL" id="JAYKXP010000050">
    <property type="protein sequence ID" value="KAK7036585.1"/>
    <property type="molecule type" value="Genomic_DNA"/>
</dbReference>
<protein>
    <recommendedName>
        <fullName evidence="4">3-beta hydroxysteroid dehydrogenase/isomerase domain-containing protein</fullName>
    </recommendedName>
</protein>
<proteinExistence type="inferred from homology"/>
<dbReference type="Pfam" id="PF01073">
    <property type="entry name" value="3Beta_HSD"/>
    <property type="match status" value="2"/>
</dbReference>
<dbReference type="SUPFAM" id="SSF51735">
    <property type="entry name" value="NAD(P)-binding Rossmann-fold domains"/>
    <property type="match status" value="1"/>
</dbReference>
<dbReference type="InterPro" id="IPR002225">
    <property type="entry name" value="3Beta_OHSteriod_DH/Estase"/>
</dbReference>
<dbReference type="GO" id="GO:0006694">
    <property type="term" value="P:steroid biosynthetic process"/>
    <property type="evidence" value="ECO:0007669"/>
    <property type="project" value="InterPro"/>
</dbReference>
<feature type="domain" description="3-beta hydroxysteroid dehydrogenase/isomerase" evidence="4">
    <location>
        <begin position="89"/>
        <end position="219"/>
    </location>
</feature>
<evidence type="ECO:0000256" key="1">
    <source>
        <dbReference type="ARBA" id="ARBA00009219"/>
    </source>
</evidence>
<keyword evidence="3" id="KW-1133">Transmembrane helix</keyword>
<dbReference type="PANTHER" id="PTHR43245">
    <property type="entry name" value="BIFUNCTIONAL POLYMYXIN RESISTANCE PROTEIN ARNA"/>
    <property type="match status" value="1"/>
</dbReference>
<keyword evidence="2" id="KW-0560">Oxidoreductase</keyword>
<gene>
    <name evidence="5" type="ORF">VNI00_011518</name>
</gene>
<evidence type="ECO:0000259" key="4">
    <source>
        <dbReference type="Pfam" id="PF01073"/>
    </source>
</evidence>
<keyword evidence="3" id="KW-0472">Membrane</keyword>
<name>A0AAW0CB37_9AGAR</name>
<sequence length="517" mass="56991">MAFDFQALRPLVSLSVFASLATLVFLALYININDRAITHIPQQALAFIKKRWTNDDLEGVVKHLQGKGIHSLAEKKRAQTPPKTGRRYIVTGGSGFLGGWLVIQLLERGEDPQNIRILDVRPPNRRDFTSGLAKDVPFVKVDITNKEDVIAAFSAPWPTTDNSEITIFHTAAVIRFHERHPSLLPLSEKVNIQGTQNVIDAAKAIGATVLISTSSASVAHWWPGRLFSFPWEWPQIFGWFGLERRIPAMKHVMVLGDQEAGGPNEQQRGRLPHTIEEFCTIYSYTKLIAEKLVREADKAPTHFNGKVVRTGALRPGNAIYGPGSDVYEYFLANGTENVSFSNHIVTNPCHVENIALAHLLYEARLIDTKSPSDIGGQAFAITDPGPPATSGDTQSAIAYFVKRFSGGTKAYATKELSPTFITLLAYFVETWYLARQRFGFLPAVPETLRPLQPSTVGLSIIHPVVDDSRARLPVEKGGLGYEGVVDTLEGTARCVKEYIENGSLREGLKPGAFGHGK</sequence>
<feature type="domain" description="3-beta hydroxysteroid dehydrogenase/isomerase" evidence="4">
    <location>
        <begin position="277"/>
        <end position="387"/>
    </location>
</feature>
<feature type="transmembrane region" description="Helical" evidence="3">
    <location>
        <begin position="12"/>
        <end position="32"/>
    </location>
</feature>
<dbReference type="InterPro" id="IPR050177">
    <property type="entry name" value="Lipid_A_modif_metabolic_enz"/>
</dbReference>
<evidence type="ECO:0000313" key="5">
    <source>
        <dbReference type="EMBL" id="KAK7036585.1"/>
    </source>
</evidence>
<evidence type="ECO:0000256" key="2">
    <source>
        <dbReference type="ARBA" id="ARBA00023002"/>
    </source>
</evidence>
<accession>A0AAW0CB37</accession>
<dbReference type="PANTHER" id="PTHR43245:SF51">
    <property type="entry name" value="SHORT CHAIN DEHYDROGENASE_REDUCTASE FAMILY 42E, MEMBER 2"/>
    <property type="match status" value="1"/>
</dbReference>
<dbReference type="GO" id="GO:0016616">
    <property type="term" value="F:oxidoreductase activity, acting on the CH-OH group of donors, NAD or NADP as acceptor"/>
    <property type="evidence" value="ECO:0007669"/>
    <property type="project" value="InterPro"/>
</dbReference>
<organism evidence="5 6">
    <name type="scientific">Paramarasmius palmivorus</name>
    <dbReference type="NCBI Taxonomy" id="297713"/>
    <lineage>
        <taxon>Eukaryota</taxon>
        <taxon>Fungi</taxon>
        <taxon>Dikarya</taxon>
        <taxon>Basidiomycota</taxon>
        <taxon>Agaricomycotina</taxon>
        <taxon>Agaricomycetes</taxon>
        <taxon>Agaricomycetidae</taxon>
        <taxon>Agaricales</taxon>
        <taxon>Marasmiineae</taxon>
        <taxon>Marasmiaceae</taxon>
        <taxon>Paramarasmius</taxon>
    </lineage>
</organism>
<reference evidence="5 6" key="1">
    <citation type="submission" date="2024-01" db="EMBL/GenBank/DDBJ databases">
        <title>A draft genome for a cacao thread blight-causing isolate of Paramarasmius palmivorus.</title>
        <authorList>
            <person name="Baruah I.K."/>
            <person name="Bukari Y."/>
            <person name="Amoako-Attah I."/>
            <person name="Meinhardt L.W."/>
            <person name="Bailey B.A."/>
            <person name="Cohen S.P."/>
        </authorList>
    </citation>
    <scope>NUCLEOTIDE SEQUENCE [LARGE SCALE GENOMIC DNA]</scope>
    <source>
        <strain evidence="5 6">GH-12</strain>
    </source>
</reference>
<dbReference type="Proteomes" id="UP001383192">
    <property type="component" value="Unassembled WGS sequence"/>
</dbReference>
<evidence type="ECO:0000313" key="6">
    <source>
        <dbReference type="Proteomes" id="UP001383192"/>
    </source>
</evidence>
<evidence type="ECO:0000256" key="3">
    <source>
        <dbReference type="SAM" id="Phobius"/>
    </source>
</evidence>
<comment type="caution">
    <text evidence="5">The sequence shown here is derived from an EMBL/GenBank/DDBJ whole genome shotgun (WGS) entry which is preliminary data.</text>
</comment>